<dbReference type="CDD" id="cd00067">
    <property type="entry name" value="GAL4"/>
    <property type="match status" value="1"/>
</dbReference>
<evidence type="ECO:0000256" key="1">
    <source>
        <dbReference type="ARBA" id="ARBA00023242"/>
    </source>
</evidence>
<accession>A0A9P0EH29</accession>
<keyword evidence="5" id="KW-1185">Reference proteome</keyword>
<dbReference type="InterPro" id="IPR001138">
    <property type="entry name" value="Zn2Cys6_DnaBD"/>
</dbReference>
<dbReference type="EMBL" id="CABFOC020000042">
    <property type="protein sequence ID" value="CAH0051711.1"/>
    <property type="molecule type" value="Genomic_DNA"/>
</dbReference>
<dbReference type="InterPro" id="IPR036864">
    <property type="entry name" value="Zn2-C6_fun-type_DNA-bd_sf"/>
</dbReference>
<dbReference type="InterPro" id="IPR053178">
    <property type="entry name" value="Osmoadaptation_assoc"/>
</dbReference>
<dbReference type="Pfam" id="PF00172">
    <property type="entry name" value="Zn_clus"/>
    <property type="match status" value="1"/>
</dbReference>
<dbReference type="AlphaFoldDB" id="A0A9P0EH29"/>
<feature type="region of interest" description="Disordered" evidence="2">
    <location>
        <begin position="56"/>
        <end position="79"/>
    </location>
</feature>
<reference evidence="4" key="1">
    <citation type="submission" date="2021-10" db="EMBL/GenBank/DDBJ databases">
        <authorList>
            <person name="Piombo E."/>
        </authorList>
    </citation>
    <scope>NUCLEOTIDE SEQUENCE</scope>
</reference>
<dbReference type="OrthoDB" id="3037908at2759"/>
<feature type="domain" description="Zn(2)-C6 fungal-type" evidence="3">
    <location>
        <begin position="10"/>
        <end position="37"/>
    </location>
</feature>
<name>A0A9P0EH29_9HYPO</name>
<evidence type="ECO:0000259" key="3">
    <source>
        <dbReference type="PROSITE" id="PS50048"/>
    </source>
</evidence>
<evidence type="ECO:0000256" key="2">
    <source>
        <dbReference type="SAM" id="MobiDB-lite"/>
    </source>
</evidence>
<evidence type="ECO:0000313" key="4">
    <source>
        <dbReference type="EMBL" id="CAH0051711.1"/>
    </source>
</evidence>
<dbReference type="GO" id="GO:0008270">
    <property type="term" value="F:zinc ion binding"/>
    <property type="evidence" value="ECO:0007669"/>
    <property type="project" value="InterPro"/>
</dbReference>
<sequence length="523" mass="59689">MPGIPRKPYCQPCKRRRVKCDEKWPTCSACARAGIVCPGPSGRKFVLNNNHKAGKEDGLIYSSKPNKPTTGSSASSGSLVLAERPAPTTVQTMGHNSVFRSYRLLDVWDSRIPMNSAEQLSARLVALIEASPGLPEFGFKSLRELPRRLHLSECLEDSVRYWCSSWIDHHRGLHVPSNMSWNCHVKVIRSLQRALQGPQALSIETAAAATVLLKTGYTFNPDGSAEGSRLKGQYTGIATLARLRGIPNIDDPFDVLLAYEQMFIIECVRGFTTSHEANFYDTPPWQEIKPKVIEKVALNEGGQEIDIYILKARLHYVDIVKDIKLCYEDPIRFYDKAKKVELEMRQYLFDIEALFPSHWAYAEKVSGSITETLDPDFFLGRKYVLKSQKTFGILGTALQSFFHPCLIIFRIRKLYNEPPDITLQKKYRDWCERFWMFIPHLRSRDPMDFYDDLFMYFFTIEAANEQETQHILEFTKHMDVGNEYLNDYGALLEEIKVGVEFLIGARADISTAKPEPATEVFEA</sequence>
<proteinExistence type="predicted"/>
<comment type="caution">
    <text evidence="4">The sequence shown here is derived from an EMBL/GenBank/DDBJ whole genome shotgun (WGS) entry which is preliminary data.</text>
</comment>
<dbReference type="SUPFAM" id="SSF57701">
    <property type="entry name" value="Zn2/Cys6 DNA-binding domain"/>
    <property type="match status" value="1"/>
</dbReference>
<keyword evidence="1" id="KW-0539">Nucleus</keyword>
<dbReference type="PROSITE" id="PS50048">
    <property type="entry name" value="ZN2_CY6_FUNGAL_2"/>
    <property type="match status" value="1"/>
</dbReference>
<organism evidence="4 5">
    <name type="scientific">Clonostachys solani</name>
    <dbReference type="NCBI Taxonomy" id="160281"/>
    <lineage>
        <taxon>Eukaryota</taxon>
        <taxon>Fungi</taxon>
        <taxon>Dikarya</taxon>
        <taxon>Ascomycota</taxon>
        <taxon>Pezizomycotina</taxon>
        <taxon>Sordariomycetes</taxon>
        <taxon>Hypocreomycetidae</taxon>
        <taxon>Hypocreales</taxon>
        <taxon>Bionectriaceae</taxon>
        <taxon>Clonostachys</taxon>
    </lineage>
</organism>
<dbReference type="Proteomes" id="UP000775872">
    <property type="component" value="Unassembled WGS sequence"/>
</dbReference>
<protein>
    <recommendedName>
        <fullName evidence="3">Zn(2)-C6 fungal-type domain-containing protein</fullName>
    </recommendedName>
</protein>
<dbReference type="PANTHER" id="PTHR38111">
    <property type="entry name" value="ZN(2)-C6 FUNGAL-TYPE DOMAIN-CONTAINING PROTEIN-RELATED"/>
    <property type="match status" value="1"/>
</dbReference>
<gene>
    <name evidence="4" type="ORF">CSOL1703_00014361</name>
</gene>
<dbReference type="PANTHER" id="PTHR38111:SF2">
    <property type="entry name" value="FINGER DOMAIN PROTEIN, PUTATIVE (AFU_ORTHOLOGUE AFUA_1G01560)-RELATED"/>
    <property type="match status" value="1"/>
</dbReference>
<dbReference type="GO" id="GO:0000981">
    <property type="term" value="F:DNA-binding transcription factor activity, RNA polymerase II-specific"/>
    <property type="evidence" value="ECO:0007669"/>
    <property type="project" value="InterPro"/>
</dbReference>
<evidence type="ECO:0000313" key="5">
    <source>
        <dbReference type="Proteomes" id="UP000775872"/>
    </source>
</evidence>
<dbReference type="Gene3D" id="4.10.240.10">
    <property type="entry name" value="Zn(2)-C6 fungal-type DNA-binding domain"/>
    <property type="match status" value="1"/>
</dbReference>
<feature type="compositionally biased region" description="Low complexity" evidence="2">
    <location>
        <begin position="69"/>
        <end position="79"/>
    </location>
</feature>